<sequence>MLSTIVHRPHGSPMPVGIWLYLPSPDLIPSKALAPSDKNKTPKAELEQIPLELAEVIPRKNVGKAEYMAKFPLGHGKIPGLEAPGLRLTETIAIVTAGLLGDGSKEQEAEVLAVMSWANQELIQTLALWFLPLIPGFSDPPPYDHAAVEAGKVKSQRLLTTLETLLEGKQWFVGNHLTLADIMVAVYVSRGLEWVLDAKWREAHPNVMRHFSAVAEQDAVKKVIPQFVLIEKETPNVNPYA</sequence>
<dbReference type="SUPFAM" id="SSF47616">
    <property type="entry name" value="GST C-terminal domain-like"/>
    <property type="match status" value="1"/>
</dbReference>
<dbReference type="PANTHER" id="PTHR43986:SF1">
    <property type="entry name" value="ELONGATION FACTOR 1-GAMMA"/>
    <property type="match status" value="1"/>
</dbReference>
<dbReference type="InterPro" id="IPR010987">
    <property type="entry name" value="Glutathione-S-Trfase_C-like"/>
</dbReference>
<dbReference type="EMBL" id="JAPMSZ010000007">
    <property type="protein sequence ID" value="KAJ5095773.1"/>
    <property type="molecule type" value="Genomic_DNA"/>
</dbReference>
<dbReference type="RefSeq" id="XP_056511324.1">
    <property type="nucleotide sequence ID" value="XM_056655711.1"/>
</dbReference>
<dbReference type="Pfam" id="PF00043">
    <property type="entry name" value="GST_C"/>
    <property type="match status" value="1"/>
</dbReference>
<name>A0A9W9K7A1_9EURO</name>
<proteinExistence type="inferred from homology"/>
<dbReference type="InterPro" id="IPR036282">
    <property type="entry name" value="Glutathione-S-Trfase_C_sf"/>
</dbReference>
<dbReference type="InterPro" id="IPR004046">
    <property type="entry name" value="GST_C"/>
</dbReference>
<keyword evidence="4" id="KW-1185">Reference proteome</keyword>
<dbReference type="Gene3D" id="1.20.1050.10">
    <property type="match status" value="1"/>
</dbReference>
<evidence type="ECO:0000259" key="2">
    <source>
        <dbReference type="PROSITE" id="PS50405"/>
    </source>
</evidence>
<dbReference type="AlphaFoldDB" id="A0A9W9K7A1"/>
<organism evidence="3 4">
    <name type="scientific">Penicillium alfredii</name>
    <dbReference type="NCBI Taxonomy" id="1506179"/>
    <lineage>
        <taxon>Eukaryota</taxon>
        <taxon>Fungi</taxon>
        <taxon>Dikarya</taxon>
        <taxon>Ascomycota</taxon>
        <taxon>Pezizomycotina</taxon>
        <taxon>Eurotiomycetes</taxon>
        <taxon>Eurotiomycetidae</taxon>
        <taxon>Eurotiales</taxon>
        <taxon>Aspergillaceae</taxon>
        <taxon>Penicillium</taxon>
    </lineage>
</organism>
<dbReference type="GeneID" id="81394879"/>
<dbReference type="Proteomes" id="UP001141434">
    <property type="component" value="Unassembled WGS sequence"/>
</dbReference>
<dbReference type="GO" id="GO:0006414">
    <property type="term" value="P:translational elongation"/>
    <property type="evidence" value="ECO:0007669"/>
    <property type="project" value="TreeGrafter"/>
</dbReference>
<reference evidence="3" key="1">
    <citation type="submission" date="2022-11" db="EMBL/GenBank/DDBJ databases">
        <authorList>
            <person name="Petersen C."/>
        </authorList>
    </citation>
    <scope>NUCLEOTIDE SEQUENCE</scope>
    <source>
        <strain evidence="3">IBT 34128</strain>
    </source>
</reference>
<evidence type="ECO:0000313" key="3">
    <source>
        <dbReference type="EMBL" id="KAJ5095773.1"/>
    </source>
</evidence>
<accession>A0A9W9K7A1</accession>
<dbReference type="InterPro" id="IPR050802">
    <property type="entry name" value="EF-GSTs"/>
</dbReference>
<dbReference type="GO" id="GO:0005737">
    <property type="term" value="C:cytoplasm"/>
    <property type="evidence" value="ECO:0007669"/>
    <property type="project" value="TreeGrafter"/>
</dbReference>
<dbReference type="PROSITE" id="PS50405">
    <property type="entry name" value="GST_CTER"/>
    <property type="match status" value="1"/>
</dbReference>
<dbReference type="PANTHER" id="PTHR43986">
    <property type="entry name" value="ELONGATION FACTOR 1-GAMMA"/>
    <property type="match status" value="1"/>
</dbReference>
<comment type="caution">
    <text evidence="3">The sequence shown here is derived from an EMBL/GenBank/DDBJ whole genome shotgun (WGS) entry which is preliminary data.</text>
</comment>
<dbReference type="OrthoDB" id="249703at2759"/>
<dbReference type="CDD" id="cd03181">
    <property type="entry name" value="GST_C_EF1Bgamma_like"/>
    <property type="match status" value="1"/>
</dbReference>
<comment type="similarity">
    <text evidence="1">Belongs to the GST superfamily.</text>
</comment>
<reference evidence="3" key="2">
    <citation type="journal article" date="2023" name="IMA Fungus">
        <title>Comparative genomic study of the Penicillium genus elucidates a diverse pangenome and 15 lateral gene transfer events.</title>
        <authorList>
            <person name="Petersen C."/>
            <person name="Sorensen T."/>
            <person name="Nielsen M.R."/>
            <person name="Sondergaard T.E."/>
            <person name="Sorensen J.L."/>
            <person name="Fitzpatrick D.A."/>
            <person name="Frisvad J.C."/>
            <person name="Nielsen K.L."/>
        </authorList>
    </citation>
    <scope>NUCLEOTIDE SEQUENCE</scope>
    <source>
        <strain evidence="3">IBT 34128</strain>
    </source>
</reference>
<gene>
    <name evidence="3" type="ORF">NUU61_005129</name>
</gene>
<protein>
    <recommendedName>
        <fullName evidence="2">GST C-terminal domain-containing protein</fullName>
    </recommendedName>
</protein>
<evidence type="ECO:0000256" key="1">
    <source>
        <dbReference type="ARBA" id="ARBA00007409"/>
    </source>
</evidence>
<feature type="domain" description="GST C-terminal" evidence="2">
    <location>
        <begin position="104"/>
        <end position="236"/>
    </location>
</feature>
<dbReference type="GO" id="GO:0005634">
    <property type="term" value="C:nucleus"/>
    <property type="evidence" value="ECO:0007669"/>
    <property type="project" value="TreeGrafter"/>
</dbReference>
<evidence type="ECO:0000313" key="4">
    <source>
        <dbReference type="Proteomes" id="UP001141434"/>
    </source>
</evidence>